<organism evidence="1 2">
    <name type="scientific">Trichoderma arundinaceum</name>
    <dbReference type="NCBI Taxonomy" id="490622"/>
    <lineage>
        <taxon>Eukaryota</taxon>
        <taxon>Fungi</taxon>
        <taxon>Dikarya</taxon>
        <taxon>Ascomycota</taxon>
        <taxon>Pezizomycotina</taxon>
        <taxon>Sordariomycetes</taxon>
        <taxon>Hypocreomycetidae</taxon>
        <taxon>Hypocreales</taxon>
        <taxon>Hypocreaceae</taxon>
        <taxon>Trichoderma</taxon>
    </lineage>
</organism>
<dbReference type="SUPFAM" id="SSF53590">
    <property type="entry name" value="Nucleoside hydrolase"/>
    <property type="match status" value="1"/>
</dbReference>
<keyword evidence="2" id="KW-1185">Reference proteome</keyword>
<name>A0A395NNX3_TRIAR</name>
<dbReference type="Proteomes" id="UP000266272">
    <property type="component" value="Unassembled WGS sequence"/>
</dbReference>
<dbReference type="AlphaFoldDB" id="A0A395NNX3"/>
<dbReference type="PANTHER" id="PTHR43264:SF1">
    <property type="entry name" value="INOSINE_URIDINE-PREFERRING NUCLEOSIDE HYDROLASE DOMAIN-CONTAINING PROTEIN"/>
    <property type="match status" value="1"/>
</dbReference>
<accession>A0A395NNX3</accession>
<reference evidence="1 2" key="1">
    <citation type="journal article" date="2018" name="PLoS Pathog.">
        <title>Evolution of structural diversity of trichothecenes, a family of toxins produced by plant pathogenic and entomopathogenic fungi.</title>
        <authorList>
            <person name="Proctor R.H."/>
            <person name="McCormick S.P."/>
            <person name="Kim H.S."/>
            <person name="Cardoza R.E."/>
            <person name="Stanley A.M."/>
            <person name="Lindo L."/>
            <person name="Kelly A."/>
            <person name="Brown D.W."/>
            <person name="Lee T."/>
            <person name="Vaughan M.M."/>
            <person name="Alexander N.J."/>
            <person name="Busman M."/>
            <person name="Gutierrez S."/>
        </authorList>
    </citation>
    <scope>NUCLEOTIDE SEQUENCE [LARGE SCALE GENOMIC DNA]</scope>
    <source>
        <strain evidence="1 2">IBT 40837</strain>
    </source>
</reference>
<protein>
    <submittedName>
        <fullName evidence="1">Inosine uridine-preferring nucleoside hydrolase</fullName>
    </submittedName>
</protein>
<dbReference type="InterPro" id="IPR036452">
    <property type="entry name" value="Ribo_hydro-like"/>
</dbReference>
<proteinExistence type="predicted"/>
<comment type="caution">
    <text evidence="1">The sequence shown here is derived from an EMBL/GenBank/DDBJ whole genome shotgun (WGS) entry which is preliminary data.</text>
</comment>
<dbReference type="STRING" id="490622.A0A395NNX3"/>
<sequence>MHIISIGFLTNLADLLKSKADHISHLSGSQLISAKVSELIVMGGQYPSGWEYNFGGADPESTAYVIKNWPKHVTITYSGSELGGGIFSGQNLAQRSPPDSPVLSSYQWYVGRGSTIRESWDPITVLYGIIGLEWLPKLGIRPMLAYANKFGYNSITAANASNAWVNDTKTTNQHWLRLADGVTNYSMAALLDEFFTHDPSLKTCFRYGVFSDL</sequence>
<keyword evidence="1" id="KW-0378">Hydrolase</keyword>
<dbReference type="Gene3D" id="3.90.245.10">
    <property type="entry name" value="Ribonucleoside hydrolase-like"/>
    <property type="match status" value="1"/>
</dbReference>
<dbReference type="GO" id="GO:0016799">
    <property type="term" value="F:hydrolase activity, hydrolyzing N-glycosyl compounds"/>
    <property type="evidence" value="ECO:0007669"/>
    <property type="project" value="InterPro"/>
</dbReference>
<gene>
    <name evidence="1" type="ORF">TARUN_4631</name>
</gene>
<evidence type="ECO:0000313" key="1">
    <source>
        <dbReference type="EMBL" id="RFU77603.1"/>
    </source>
</evidence>
<evidence type="ECO:0000313" key="2">
    <source>
        <dbReference type="Proteomes" id="UP000266272"/>
    </source>
</evidence>
<dbReference type="PANTHER" id="PTHR43264">
    <property type="match status" value="1"/>
</dbReference>
<dbReference type="OrthoDB" id="187522at2759"/>
<dbReference type="EMBL" id="PXOA01000271">
    <property type="protein sequence ID" value="RFU77603.1"/>
    <property type="molecule type" value="Genomic_DNA"/>
</dbReference>